<evidence type="ECO:0000256" key="5">
    <source>
        <dbReference type="RuleBase" id="RU367081"/>
    </source>
</evidence>
<accession>A0A2T3AEA6</accession>
<keyword evidence="5" id="KW-0560">Oxidoreductase</keyword>
<dbReference type="STRING" id="2025994.A0A2T3AEA6"/>
<dbReference type="GO" id="GO:0102389">
    <property type="term" value="F:polyprenol reductase activity"/>
    <property type="evidence" value="ECO:0007669"/>
    <property type="project" value="UniProtKB-UniRule"/>
</dbReference>
<dbReference type="AlphaFoldDB" id="A0A2T3AEA6"/>
<feature type="transmembrane region" description="Helical" evidence="5">
    <location>
        <begin position="226"/>
        <end position="248"/>
    </location>
</feature>
<keyword evidence="5" id="KW-0256">Endoplasmic reticulum</keyword>
<evidence type="ECO:0000259" key="6">
    <source>
        <dbReference type="Pfam" id="PF02544"/>
    </source>
</evidence>
<evidence type="ECO:0000256" key="4">
    <source>
        <dbReference type="ARBA" id="ARBA00023136"/>
    </source>
</evidence>
<dbReference type="InParanoid" id="A0A2T3AEA6"/>
<sequence>MAMISIRLSPARCIQAVFILSSCIVLAMAVLPTAERKLLLSYGPRRSQDEIEEITKSSNETATALGQVPHSWFFTYYAFYSLCAAFWTTQYFQERNRSNLLRAMAQTQLEMAPASSTTTGTQLALVWVMMMLQAVRRLYECFVVMKPSKSTMWFLHWVMGLGFYFGISMAIWVESSASPSAADFTTETTMKAAVALPLFAYGWFMQYHCHRNLAKLKKYSLPDQGLFCYLVCPHYACECLIYSSLAIAAAPTGRWCNQTLLSGAIFVVVNLGVTALGTRTWYAERFGMEKVASKWIMIPFLY</sequence>
<dbReference type="GO" id="GO:0006488">
    <property type="term" value="P:dolichol-linked oligosaccharide biosynthetic process"/>
    <property type="evidence" value="ECO:0007669"/>
    <property type="project" value="UniProtKB-UniRule"/>
</dbReference>
<dbReference type="FunCoup" id="A0A2T3AEA6">
    <property type="interactions" value="327"/>
</dbReference>
<keyword evidence="4 5" id="KW-0472">Membrane</keyword>
<feature type="transmembrane region" description="Helical" evidence="5">
    <location>
        <begin position="154"/>
        <end position="173"/>
    </location>
</feature>
<feature type="domain" description="3-oxo-5-alpha-steroid 4-dehydrogenase C-terminal" evidence="6">
    <location>
        <begin position="169"/>
        <end position="302"/>
    </location>
</feature>
<dbReference type="UniPathway" id="UPA00378"/>
<dbReference type="PANTHER" id="PTHR14624">
    <property type="entry name" value="DFG10 PROTEIN"/>
    <property type="match status" value="1"/>
</dbReference>
<comment type="similarity">
    <text evidence="5">Belongs to the steroid 5-alpha reductase family. Polyprenal reductase subfamily.</text>
</comment>
<name>A0A2T3AEA6_9PEZI</name>
<dbReference type="InterPro" id="IPR001104">
    <property type="entry name" value="3-oxo-5_a-steroid_4-DH_C"/>
</dbReference>
<dbReference type="GO" id="GO:0003865">
    <property type="term" value="F:3-oxo-5-alpha-steroid 4-dehydrogenase activity"/>
    <property type="evidence" value="ECO:0007669"/>
    <property type="project" value="TreeGrafter"/>
</dbReference>
<dbReference type="InterPro" id="IPR039698">
    <property type="entry name" value="Dfg10/SRD5A3"/>
</dbReference>
<gene>
    <name evidence="7" type="ORF">BD289DRAFT_459545</name>
</gene>
<dbReference type="GO" id="GO:0160198">
    <property type="term" value="F:polyprenal reductase activity"/>
    <property type="evidence" value="ECO:0007669"/>
    <property type="project" value="UniProtKB-EC"/>
</dbReference>
<dbReference type="OrthoDB" id="541710at2759"/>
<dbReference type="GO" id="GO:0016095">
    <property type="term" value="P:polyprenol catabolic process"/>
    <property type="evidence" value="ECO:0007669"/>
    <property type="project" value="UniProtKB-UniRule"/>
</dbReference>
<evidence type="ECO:0000313" key="8">
    <source>
        <dbReference type="Proteomes" id="UP000241462"/>
    </source>
</evidence>
<dbReference type="PROSITE" id="PS50244">
    <property type="entry name" value="S5A_REDUCTASE"/>
    <property type="match status" value="1"/>
</dbReference>
<keyword evidence="5" id="KW-0521">NADP</keyword>
<feature type="transmembrane region" description="Helical" evidence="5">
    <location>
        <begin position="260"/>
        <end position="282"/>
    </location>
</feature>
<dbReference type="EC" id="1.3.1.94" evidence="5"/>
<comment type="pathway">
    <text evidence="5">Protein modification; protein glycosylation.</text>
</comment>
<feature type="transmembrane region" description="Helical" evidence="5">
    <location>
        <begin position="74"/>
        <end position="92"/>
    </location>
</feature>
<organism evidence="7 8">
    <name type="scientific">Coniella lustricola</name>
    <dbReference type="NCBI Taxonomy" id="2025994"/>
    <lineage>
        <taxon>Eukaryota</taxon>
        <taxon>Fungi</taxon>
        <taxon>Dikarya</taxon>
        <taxon>Ascomycota</taxon>
        <taxon>Pezizomycotina</taxon>
        <taxon>Sordariomycetes</taxon>
        <taxon>Sordariomycetidae</taxon>
        <taxon>Diaporthales</taxon>
        <taxon>Schizoparmaceae</taxon>
        <taxon>Coniella</taxon>
    </lineage>
</organism>
<dbReference type="Pfam" id="PF02544">
    <property type="entry name" value="Steroid_dh"/>
    <property type="match status" value="1"/>
</dbReference>
<keyword evidence="8" id="KW-1185">Reference proteome</keyword>
<protein>
    <recommendedName>
        <fullName evidence="5">Polyprenal reductase</fullName>
        <ecNumber evidence="5">1.3.1.94</ecNumber>
    </recommendedName>
</protein>
<dbReference type="PROSITE" id="PS51257">
    <property type="entry name" value="PROKAR_LIPOPROTEIN"/>
    <property type="match status" value="1"/>
</dbReference>
<dbReference type="EMBL" id="KZ678403">
    <property type="protein sequence ID" value="PSR93960.1"/>
    <property type="molecule type" value="Genomic_DNA"/>
</dbReference>
<evidence type="ECO:0000256" key="2">
    <source>
        <dbReference type="ARBA" id="ARBA00022692"/>
    </source>
</evidence>
<evidence type="ECO:0000256" key="1">
    <source>
        <dbReference type="ARBA" id="ARBA00004127"/>
    </source>
</evidence>
<proteinExistence type="inferred from homology"/>
<keyword evidence="3 5" id="KW-1133">Transmembrane helix</keyword>
<comment type="subcellular location">
    <subcellularLocation>
        <location evidence="1">Endomembrane system</location>
        <topology evidence="1">Multi-pass membrane protein</topology>
    </subcellularLocation>
    <subcellularLocation>
        <location evidence="5">Endoplasmic reticulum membrane</location>
    </subcellularLocation>
</comment>
<evidence type="ECO:0000313" key="7">
    <source>
        <dbReference type="EMBL" id="PSR93960.1"/>
    </source>
</evidence>
<comment type="function">
    <text evidence="5">Plays a key role in early steps of protein N-linked glycosylation by being involved in the conversion of polyprenol into dolichol. Acts as a polyprenal reductase that mediates the reduction of polyprenal into dolichal in a NADP-dependent mechanism. Dolichols are required for the synthesis of dolichol-linked monosaccharides and the oligosaccharide precursor used for N-glycosylation.</text>
</comment>
<dbReference type="GO" id="GO:0005789">
    <property type="term" value="C:endoplasmic reticulum membrane"/>
    <property type="evidence" value="ECO:0007669"/>
    <property type="project" value="UniProtKB-SubCell"/>
</dbReference>
<dbReference type="PANTHER" id="PTHR14624:SF0">
    <property type="entry name" value="POLYPRENOL REDUCTASE"/>
    <property type="match status" value="1"/>
</dbReference>
<feature type="transmembrane region" description="Helical" evidence="5">
    <location>
        <begin position="188"/>
        <end position="205"/>
    </location>
</feature>
<feature type="transmembrane region" description="Helical" evidence="5">
    <location>
        <begin position="12"/>
        <end position="31"/>
    </location>
</feature>
<comment type="catalytic activity">
    <reaction evidence="5">
        <text>a di-trans,poly-cis-dolichal + NADP(+) = a di-trans,poly-cis-polyprenal + NADPH + H(+)</text>
        <dbReference type="Rhea" id="RHEA:80727"/>
        <dbReference type="Rhea" id="RHEA-COMP:19536"/>
        <dbReference type="Rhea" id="RHEA-COMP:19537"/>
        <dbReference type="ChEBI" id="CHEBI:15378"/>
        <dbReference type="ChEBI" id="CHEBI:57783"/>
        <dbReference type="ChEBI" id="CHEBI:58349"/>
        <dbReference type="ChEBI" id="CHEBI:231623"/>
        <dbReference type="ChEBI" id="CHEBI:231637"/>
        <dbReference type="EC" id="1.3.1.94"/>
    </reaction>
    <physiologicalReaction direction="right-to-left" evidence="5">
        <dbReference type="Rhea" id="RHEA:80729"/>
    </physiologicalReaction>
</comment>
<evidence type="ECO:0000256" key="3">
    <source>
        <dbReference type="ARBA" id="ARBA00022989"/>
    </source>
</evidence>
<reference evidence="7 8" key="1">
    <citation type="journal article" date="2018" name="Mycol. Prog.">
        <title>Coniella lustricola, a new species from submerged detritus.</title>
        <authorList>
            <person name="Raudabaugh D.B."/>
            <person name="Iturriaga T."/>
            <person name="Carver A."/>
            <person name="Mondo S."/>
            <person name="Pangilinan J."/>
            <person name="Lipzen A."/>
            <person name="He G."/>
            <person name="Amirebrahimi M."/>
            <person name="Grigoriev I.V."/>
            <person name="Miller A.N."/>
        </authorList>
    </citation>
    <scope>NUCLEOTIDE SEQUENCE [LARGE SCALE GENOMIC DNA]</scope>
    <source>
        <strain evidence="7 8">B22-T-1</strain>
    </source>
</reference>
<keyword evidence="2 5" id="KW-0812">Transmembrane</keyword>
<dbReference type="Proteomes" id="UP000241462">
    <property type="component" value="Unassembled WGS sequence"/>
</dbReference>